<name>A0ABR1BT11_NECAM</name>
<evidence type="ECO:0000313" key="1">
    <source>
        <dbReference type="EMBL" id="KAK6728216.1"/>
    </source>
</evidence>
<evidence type="ECO:0000313" key="2">
    <source>
        <dbReference type="Proteomes" id="UP001303046"/>
    </source>
</evidence>
<accession>A0ABR1BT11</accession>
<sequence length="181" mass="19456">MNNSGLNSGFSRNKIFGLDCAAHAGSDLISSAAAVHFKSIHLVCSTLRPRGIGLIRLPFGVSDHRSGPHLPNLYIAGNKLYHRTQAIPDVSLPGQDKDFSGHAQLNPFTHMTGVASNLDYGDSWGAGYALQGVNFLVSDGPTSIPTAISTASLREQPLTQLHYASCRFDYSIPIAELRHVD</sequence>
<organism evidence="1 2">
    <name type="scientific">Necator americanus</name>
    <name type="common">Human hookworm</name>
    <dbReference type="NCBI Taxonomy" id="51031"/>
    <lineage>
        <taxon>Eukaryota</taxon>
        <taxon>Metazoa</taxon>
        <taxon>Ecdysozoa</taxon>
        <taxon>Nematoda</taxon>
        <taxon>Chromadorea</taxon>
        <taxon>Rhabditida</taxon>
        <taxon>Rhabditina</taxon>
        <taxon>Rhabditomorpha</taxon>
        <taxon>Strongyloidea</taxon>
        <taxon>Ancylostomatidae</taxon>
        <taxon>Bunostominae</taxon>
        <taxon>Necator</taxon>
    </lineage>
</organism>
<dbReference type="Proteomes" id="UP001303046">
    <property type="component" value="Unassembled WGS sequence"/>
</dbReference>
<proteinExistence type="predicted"/>
<comment type="caution">
    <text evidence="1">The sequence shown here is derived from an EMBL/GenBank/DDBJ whole genome shotgun (WGS) entry which is preliminary data.</text>
</comment>
<dbReference type="EMBL" id="JAVFWL010000001">
    <property type="protein sequence ID" value="KAK6728216.1"/>
    <property type="molecule type" value="Genomic_DNA"/>
</dbReference>
<gene>
    <name evidence="1" type="primary">Necator_chrI.g1831</name>
    <name evidence="1" type="ORF">RB195_005705</name>
</gene>
<protein>
    <submittedName>
        <fullName evidence="1">Uncharacterized protein</fullName>
    </submittedName>
</protein>
<reference evidence="1 2" key="1">
    <citation type="submission" date="2023-08" db="EMBL/GenBank/DDBJ databases">
        <title>A Necator americanus chromosomal reference genome.</title>
        <authorList>
            <person name="Ilik V."/>
            <person name="Petrzelkova K.J."/>
            <person name="Pardy F."/>
            <person name="Fuh T."/>
            <person name="Niatou-Singa F.S."/>
            <person name="Gouil Q."/>
            <person name="Baker L."/>
            <person name="Ritchie M.E."/>
            <person name="Jex A.R."/>
            <person name="Gazzola D."/>
            <person name="Li H."/>
            <person name="Toshio Fujiwara R."/>
            <person name="Zhan B."/>
            <person name="Aroian R.V."/>
            <person name="Pafco B."/>
            <person name="Schwarz E.M."/>
        </authorList>
    </citation>
    <scope>NUCLEOTIDE SEQUENCE [LARGE SCALE GENOMIC DNA]</scope>
    <source>
        <strain evidence="1 2">Aroian</strain>
        <tissue evidence="1">Whole animal</tissue>
    </source>
</reference>
<keyword evidence="2" id="KW-1185">Reference proteome</keyword>